<keyword evidence="2" id="KW-1185">Reference proteome</keyword>
<organism evidence="1 2">
    <name type="scientific">Fibrobacter intestinalis</name>
    <dbReference type="NCBI Taxonomy" id="28122"/>
    <lineage>
        <taxon>Bacteria</taxon>
        <taxon>Pseudomonadati</taxon>
        <taxon>Fibrobacterota</taxon>
        <taxon>Fibrobacteria</taxon>
        <taxon>Fibrobacterales</taxon>
        <taxon>Fibrobacteraceae</taxon>
        <taxon>Fibrobacter</taxon>
    </lineage>
</organism>
<proteinExistence type="predicted"/>
<accession>A0A1M6UBE3</accession>
<dbReference type="RefSeq" id="WP_083545779.1">
    <property type="nucleotide sequence ID" value="NZ_FRAW01000013.1"/>
</dbReference>
<dbReference type="AlphaFoldDB" id="A0A1M6UBE3"/>
<evidence type="ECO:0000313" key="2">
    <source>
        <dbReference type="Proteomes" id="UP000184275"/>
    </source>
</evidence>
<reference evidence="2" key="1">
    <citation type="submission" date="2016-11" db="EMBL/GenBank/DDBJ databases">
        <authorList>
            <person name="Varghese N."/>
            <person name="Submissions S."/>
        </authorList>
    </citation>
    <scope>NUCLEOTIDE SEQUENCE [LARGE SCALE GENOMIC DNA]</scope>
    <source>
        <strain evidence="2">UWOS</strain>
    </source>
</reference>
<name>A0A1M6UBE3_9BACT</name>
<dbReference type="Proteomes" id="UP000184275">
    <property type="component" value="Unassembled WGS sequence"/>
</dbReference>
<protein>
    <submittedName>
        <fullName evidence="1">Uncharacterized protein</fullName>
    </submittedName>
</protein>
<dbReference type="EMBL" id="FRAW01000013">
    <property type="protein sequence ID" value="SHK66490.1"/>
    <property type="molecule type" value="Genomic_DNA"/>
</dbReference>
<evidence type="ECO:0000313" key="1">
    <source>
        <dbReference type="EMBL" id="SHK66490.1"/>
    </source>
</evidence>
<gene>
    <name evidence="1" type="ORF">SAMN05720469_11334</name>
</gene>
<sequence>MNYTIRIIDDTSFVFDFQPKNTVLSIFLDGDFTAFQDQFLQLIDDVLAGKSKSEEMTGNSTNVVFQKDITTIENLYLEGEPTVCEIQTSELRALMDEWMEKRAEFLKGKK</sequence>